<dbReference type="SUPFAM" id="SSF81296">
    <property type="entry name" value="E set domains"/>
    <property type="match status" value="1"/>
</dbReference>
<dbReference type="PANTHER" id="PTHR11306:SF0">
    <property type="entry name" value="PHOSPHATIDYLGLYCEROL_PHOSPHATIDYLINOSITOL TRANSFER PROTEIN"/>
    <property type="match status" value="1"/>
</dbReference>
<evidence type="ECO:0000256" key="5">
    <source>
        <dbReference type="ARBA" id="ARBA00022448"/>
    </source>
</evidence>
<comment type="caution">
    <text evidence="10">The sequence shown here is derived from an EMBL/GenBank/DDBJ whole genome shotgun (WGS) entry which is preliminary data.</text>
</comment>
<accession>A0A9P6R027</accession>
<evidence type="ECO:0000256" key="8">
    <source>
        <dbReference type="SAM" id="SignalP"/>
    </source>
</evidence>
<dbReference type="EMBL" id="JAAAIP010001153">
    <property type="protein sequence ID" value="KAG0309988.1"/>
    <property type="molecule type" value="Genomic_DNA"/>
</dbReference>
<evidence type="ECO:0000256" key="1">
    <source>
        <dbReference type="ARBA" id="ARBA00002053"/>
    </source>
</evidence>
<evidence type="ECO:0000256" key="3">
    <source>
        <dbReference type="ARBA" id="ARBA00011245"/>
    </source>
</evidence>
<keyword evidence="6 8" id="KW-0732">Signal</keyword>
<comment type="function">
    <text evidence="1">Catalyzes the intermembrane transfer of phosphatidylglycerol and phosphatidylinositol.</text>
</comment>
<evidence type="ECO:0000256" key="7">
    <source>
        <dbReference type="ARBA" id="ARBA00023055"/>
    </source>
</evidence>
<evidence type="ECO:0000256" key="6">
    <source>
        <dbReference type="ARBA" id="ARBA00022729"/>
    </source>
</evidence>
<dbReference type="SMART" id="SM00737">
    <property type="entry name" value="ML"/>
    <property type="match status" value="1"/>
</dbReference>
<feature type="chain" id="PRO_5040294508" description="Phosphatidylglycerol/phosphatidylinositol transfer protein" evidence="8">
    <location>
        <begin position="19"/>
        <end position="148"/>
    </location>
</feature>
<keyword evidence="7" id="KW-0445">Lipid transport</keyword>
<evidence type="ECO:0000313" key="11">
    <source>
        <dbReference type="Proteomes" id="UP000738325"/>
    </source>
</evidence>
<dbReference type="InterPro" id="IPR003172">
    <property type="entry name" value="ML_dom"/>
</dbReference>
<dbReference type="Pfam" id="PF02221">
    <property type="entry name" value="E1_DerP2_DerF2"/>
    <property type="match status" value="1"/>
</dbReference>
<reference evidence="10" key="1">
    <citation type="journal article" date="2020" name="Fungal Divers.">
        <title>Resolving the Mortierellaceae phylogeny through synthesis of multi-gene phylogenetics and phylogenomics.</title>
        <authorList>
            <person name="Vandepol N."/>
            <person name="Liber J."/>
            <person name="Desiro A."/>
            <person name="Na H."/>
            <person name="Kennedy M."/>
            <person name="Barry K."/>
            <person name="Grigoriev I.V."/>
            <person name="Miller A.N."/>
            <person name="O'Donnell K."/>
            <person name="Stajich J.E."/>
            <person name="Bonito G."/>
        </authorList>
    </citation>
    <scope>NUCLEOTIDE SEQUENCE</scope>
    <source>
        <strain evidence="10">REB-010B</strain>
    </source>
</reference>
<dbReference type="AlphaFoldDB" id="A0A9P6R027"/>
<evidence type="ECO:0000256" key="2">
    <source>
        <dbReference type="ARBA" id="ARBA00006370"/>
    </source>
</evidence>
<proteinExistence type="inferred from homology"/>
<dbReference type="OrthoDB" id="2405630at2759"/>
<dbReference type="GO" id="GO:0015918">
    <property type="term" value="P:sterol transport"/>
    <property type="evidence" value="ECO:0007669"/>
    <property type="project" value="InterPro"/>
</dbReference>
<sequence length="148" mass="14891">MKFFAAVAALVVAAVANAQSPPFTSCATGTPGMTVTGFTLTPYPMCIGQNVCAAVTGTLSSPIVAGSTLTITGRFAGRVVYSDSHDLCTVLAASGVSCPVPTTVTSVNACVQVLSSAPADINVMLTIQATNNNQVLFCQAATVTATHC</sequence>
<dbReference type="Proteomes" id="UP000738325">
    <property type="component" value="Unassembled WGS sequence"/>
</dbReference>
<dbReference type="InterPro" id="IPR014756">
    <property type="entry name" value="Ig_E-set"/>
</dbReference>
<keyword evidence="5" id="KW-0813">Transport</keyword>
<protein>
    <recommendedName>
        <fullName evidence="4">Phosphatidylglycerol/phosphatidylinositol transfer protein</fullName>
    </recommendedName>
</protein>
<keyword evidence="11" id="KW-1185">Reference proteome</keyword>
<comment type="similarity">
    <text evidence="2">Belongs to the NPC2 family.</text>
</comment>
<feature type="domain" description="MD-2-related lipid-recognition" evidence="9">
    <location>
        <begin position="23"/>
        <end position="143"/>
    </location>
</feature>
<comment type="subunit">
    <text evidence="3">Monomer.</text>
</comment>
<dbReference type="InterPro" id="IPR039670">
    <property type="entry name" value="NPC2-like"/>
</dbReference>
<evidence type="ECO:0000313" key="10">
    <source>
        <dbReference type="EMBL" id="KAG0309988.1"/>
    </source>
</evidence>
<feature type="signal peptide" evidence="8">
    <location>
        <begin position="1"/>
        <end position="18"/>
    </location>
</feature>
<gene>
    <name evidence="10" type="ORF">BGZ99_000740</name>
</gene>
<evidence type="ECO:0000256" key="4">
    <source>
        <dbReference type="ARBA" id="ARBA00016056"/>
    </source>
</evidence>
<dbReference type="PANTHER" id="PTHR11306">
    <property type="entry name" value="NIEMANN PICK TYPE C2 PROTEIN NPC2-RELATED"/>
    <property type="match status" value="1"/>
</dbReference>
<name>A0A9P6R027_9FUNG</name>
<evidence type="ECO:0000259" key="9">
    <source>
        <dbReference type="SMART" id="SM00737"/>
    </source>
</evidence>
<organism evidence="10 11">
    <name type="scientific">Dissophora globulifera</name>
    <dbReference type="NCBI Taxonomy" id="979702"/>
    <lineage>
        <taxon>Eukaryota</taxon>
        <taxon>Fungi</taxon>
        <taxon>Fungi incertae sedis</taxon>
        <taxon>Mucoromycota</taxon>
        <taxon>Mortierellomycotina</taxon>
        <taxon>Mortierellomycetes</taxon>
        <taxon>Mortierellales</taxon>
        <taxon>Mortierellaceae</taxon>
        <taxon>Dissophora</taxon>
    </lineage>
</organism>
<dbReference type="GO" id="GO:0032934">
    <property type="term" value="F:sterol binding"/>
    <property type="evidence" value="ECO:0007669"/>
    <property type="project" value="InterPro"/>
</dbReference>